<dbReference type="EMBL" id="CAJNNV010015724">
    <property type="protein sequence ID" value="CAE8603745.1"/>
    <property type="molecule type" value="Genomic_DNA"/>
</dbReference>
<evidence type="ECO:0000256" key="2">
    <source>
        <dbReference type="SAM" id="Phobius"/>
    </source>
</evidence>
<feature type="transmembrane region" description="Helical" evidence="2">
    <location>
        <begin position="1912"/>
        <end position="1934"/>
    </location>
</feature>
<feature type="transmembrane region" description="Helical" evidence="2">
    <location>
        <begin position="2134"/>
        <end position="2152"/>
    </location>
</feature>
<feature type="transmembrane region" description="Helical" evidence="2">
    <location>
        <begin position="2037"/>
        <end position="2054"/>
    </location>
</feature>
<keyword evidence="2" id="KW-0812">Transmembrane</keyword>
<feature type="non-terminal residue" evidence="3">
    <location>
        <position position="2196"/>
    </location>
</feature>
<keyword evidence="2" id="KW-0472">Membrane</keyword>
<evidence type="ECO:0008006" key="5">
    <source>
        <dbReference type="Google" id="ProtNLM"/>
    </source>
</evidence>
<sequence length="2196" mass="243129">MSSSDRIARDRDALPTLPMLPWLEIVSRTPGMNTKARAMVRDRVRDSVAMFRTLAKGTLDFDHAGEGPAWQEATLMQKEIGESILVRWTSWVPDILAGPSTAAARLRLLGSANTSYCGLLTEDVEAGEMDSQGRLMLPKGSMCDVDVEELALPPPGTQVVEITEVCPDARTYFAKMEERMLFTEEELSIRDKEIKTYTDPALKVKSKVMRLAQRLWEARALGFTDEKIEEISLFGVIKKYIEDPGGARPVRSIRPVWDLRAPNRRWRSPPFVPLGSPASFCHLDLSGLKEGDKLLSVTGDVPDFFTRLRTPPKCWKYFVLPLINAQEFADFMRNQGTIITLPATAKFLALSILAMGWSWAPFLAHMTLVAIVDKANDKAIRAGRIIYGAPTPQLKMQDEDGDFGEEMVSWEYIDDYGAASSTSSSKNPTATLAEYKRKTKQGMKDSCLPVHKEEELEGIKALGAMTSERPYRLSVPKPKLVLLIIVTMSILADGWATKEIEKVLGCWSWSMMFFRPALSLLDQVYFWIRESTKTCRRRLTKVVLAELRALIAITPWMMCNLETPFYGEALMTDSSDIGYGYAAVEESVWMDGETAMATDELEEVNKLSPTHWPVRERVFRFLHFFSGFRRIEDLEWWLLSLGEKYGLIIEVWSVDVAIDPSMDLCQPEALNKLRGGCRDGYFHGGGGGPPCGTWSRARFNQACAGPRPLRTRDEPWGRTDIIFSASEEKKLTLGTLLLEGILVCLEELFEMNGMGWMEHPVDPGLPPFPSSWATELVKTFIDRTGAIKKDIEQCMYGQASQKGTSIMIFGKHMRREMVDQQLSKRCNHKSHKMTLQSTDKNGVFKTSAAQIYPSGLCRALAHVVVDTFSVMMRLREGPDPLAEMQYAHHDRFTHPTPGRSSEERRLGQRIRAPPMTSAWTIMSRWRVLYSGRWRMTEHTNINETRAVVGILRHMARSRTTWNHKFLVFTDSMVALGALAKGRSSARPLLRLCRQACAYSCVFSLRLLLRYVPSEKNIADGPSRGEGLGVASGTQRAHADRLPGMTNAILNTSPQVERLTVLNVGELLSRGRRVKGRWGGSPEPGSPFPSGLRGILSGLRGIRLDFLVLGFPAWNSSVFSLCVLLGPPWVPFRASVDSFRASVDSCSASMGFPGPPSGQLSGFGLPPRRATEVRALLAHRLAVKRPQGQRLRWWLRLWILSALLFANAEAAPKQAEPAARLEKRGARAWDNYDADSASSLAEAGITRLLVHSIADTSLAQWLPKVREALAYAQTMSMPVNTAEEKDLWIARYFDYLCYAMQKHPSAGSLVLFGLLRMMPELKGKLPLAARSLKSWTKLAVVSEGGPIPEEIIFLIGCEMVAQGHVIEGIWTLVQYDIYGREQDLSQLQTADLHFDGKQMALDLGVRARGESTKTGANHGVVIRRGWVVALLIGMQRWATHCQTIKMFPITQQIFRRTWHETCRRLAIEFAGPPHNIRHSGPSEDLSRLRSTFENVRRRGRWKVMESVQRYTKTFSLTRFRSKVPEVTAARAKLVDKDIKAAIAASGRQQRRWQQASAILANAKERSLRPDTQLCSAVLSALEKGGQWRKALSLLRLLLCVGPQPGHFAYNAALSACAGESRWAEALSVQEGLPMSLDAVGQNALITACGRAAQWAKALELLRGIRDDPTESRRADRDGLLRCCNAASSAAGRGSRWEVSLVILGNLQSFPASPIDEVAARTVLSACEKGSQWDRAARLLTDFRSSRLEPGVAGINSVLSACEKARQWFRSLSLLAALQQDGHEPSAVTCAAVTASCSPAAAWRHSLELESSVRRRLGLPSCAASCGAAACACAGGNHWELCLELLAGAAHCGLKIDVVAHDALLAACDRLGLWAQALAVLRGLRRRLLLPSAVALRAAALACARFELSDSTMATFNVAGGIYLLWGVVMLGLCVARLTRAAFKTGCGGMISPIAKGLRYLMCWGGTPVSGAAQPIDKLVKSIGDEQLVERVTQGLVWMHPVQAFSVSFELLSWGLEFGYDLQSDSYNGAFELFGSDRFVTILFFTFTVLAVYFPAQNTLLSCTWMGRLMTIGCVVALALQSNILRYYHHSVWVIIVRTALGVVHGDTRACIENNSVFTLAVLVTSYLSWGLTAETFLLILLPSAFICVISAVVQQSRESELRATLDAKASKELETSVEAVLATICDAVVLLTSTFQL</sequence>
<accession>A0A813ETU1</accession>
<dbReference type="PANTHER" id="PTHR47447:SF17">
    <property type="entry name" value="OS12G0638900 PROTEIN"/>
    <property type="match status" value="1"/>
</dbReference>
<comment type="caution">
    <text evidence="3">The sequence shown here is derived from an EMBL/GenBank/DDBJ whole genome shotgun (WGS) entry which is preliminary data.</text>
</comment>
<reference evidence="3" key="1">
    <citation type="submission" date="2021-02" db="EMBL/GenBank/DDBJ databases">
        <authorList>
            <person name="Dougan E. K."/>
            <person name="Rhodes N."/>
            <person name="Thang M."/>
            <person name="Chan C."/>
        </authorList>
    </citation>
    <scope>NUCLEOTIDE SEQUENCE</scope>
</reference>
<keyword evidence="2" id="KW-1133">Transmembrane helix</keyword>
<dbReference type="PANTHER" id="PTHR47447">
    <property type="entry name" value="OS03G0856100 PROTEIN"/>
    <property type="match status" value="1"/>
</dbReference>
<dbReference type="InterPro" id="IPR011990">
    <property type="entry name" value="TPR-like_helical_dom_sf"/>
</dbReference>
<name>A0A813ETU1_POLGL</name>
<proteinExistence type="predicted"/>
<gene>
    <name evidence="3" type="ORF">PGLA1383_LOCUS21950</name>
</gene>
<dbReference type="Proteomes" id="UP000654075">
    <property type="component" value="Unassembled WGS sequence"/>
</dbReference>
<protein>
    <recommendedName>
        <fullName evidence="5">Pentatricopeptide repeat-containing protein, chloroplastic</fullName>
    </recommendedName>
</protein>
<organism evidence="3 4">
    <name type="scientific">Polarella glacialis</name>
    <name type="common">Dinoflagellate</name>
    <dbReference type="NCBI Taxonomy" id="89957"/>
    <lineage>
        <taxon>Eukaryota</taxon>
        <taxon>Sar</taxon>
        <taxon>Alveolata</taxon>
        <taxon>Dinophyceae</taxon>
        <taxon>Suessiales</taxon>
        <taxon>Suessiaceae</taxon>
        <taxon>Polarella</taxon>
    </lineage>
</organism>
<keyword evidence="1" id="KW-0677">Repeat</keyword>
<evidence type="ECO:0000313" key="4">
    <source>
        <dbReference type="Proteomes" id="UP000654075"/>
    </source>
</evidence>
<keyword evidence="4" id="KW-1185">Reference proteome</keyword>
<evidence type="ECO:0000256" key="1">
    <source>
        <dbReference type="ARBA" id="ARBA00022737"/>
    </source>
</evidence>
<dbReference type="Gene3D" id="1.25.40.10">
    <property type="entry name" value="Tetratricopeptide repeat domain"/>
    <property type="match status" value="2"/>
</dbReference>
<evidence type="ECO:0000313" key="3">
    <source>
        <dbReference type="EMBL" id="CAE8603745.1"/>
    </source>
</evidence>